<dbReference type="AlphaFoldDB" id="A0A1A9QES2"/>
<name>A0A1A9QES2_9MOLU</name>
<dbReference type="Proteomes" id="UP000077623">
    <property type="component" value="Unassembled WGS sequence"/>
</dbReference>
<dbReference type="EMBL" id="LWUJ01000011">
    <property type="protein sequence ID" value="OAL10199.1"/>
    <property type="molecule type" value="Genomic_DNA"/>
</dbReference>
<evidence type="ECO:0000313" key="3">
    <source>
        <dbReference type="Proteomes" id="UP000077623"/>
    </source>
</evidence>
<dbReference type="STRING" id="432608.A6V39_01990"/>
<keyword evidence="1" id="KW-1133">Transmembrane helix</keyword>
<evidence type="ECO:0000313" key="2">
    <source>
        <dbReference type="EMBL" id="OAL10199.1"/>
    </source>
</evidence>
<keyword evidence="3" id="KW-1185">Reference proteome</keyword>
<comment type="caution">
    <text evidence="2">The sequence shown here is derived from an EMBL/GenBank/DDBJ whole genome shotgun (WGS) entry which is preliminary data.</text>
</comment>
<evidence type="ECO:0000256" key="1">
    <source>
        <dbReference type="SAM" id="Phobius"/>
    </source>
</evidence>
<proteinExistence type="predicted"/>
<sequence>MKALPLLLASAFGTREELEQFNATHKALQYEKELFEIFKTPAKLAVPVALTVFEAYYKNFDFYKYLDEYTFEDKIFIFDAKTLVDNKNHFYQASEAWLPNLKRTNNLRYFDYKNYASKHNIKEHQHINWIDGNSDLSSKLRNILKLDLSNISEAFEPKIKKISFEHNWYADGRINLYSSYFLKNDLKNHYHSINYGKHKYDPRTAKSLFNPWISASNCNDYSAESSRNLRISTIDNDGYDGICNGINFWGTWNLDFTHAYSRKWTTPYVAYRRAKPRYWEDEYYYYSLGGFENNKGFGSNLNQSYNNKTLWQVNYDDIFVLANPKDTIDGYSKLQLGLNFKKIKNYTNFLKVSHLLDFTLNISVNGVPKVFKFNFDELMQNKNVIDLKLKSKYQTSLFSDISLIVSKRAHANDKYVQLFNKGKGDFRYSVDISELIKNEQIVSHIEFSTSKLDAYYPSEMLDKDKLKKFFFITNGKNKKSNIPDEILDKLDVRLDFDDVRGILSVKYYDFLRDLNSEGYVNNMKIIPHPKDYNISSLANAKEMLKSRYKEDTTDYLWNSIDFVPNGNDYDIVVNHKNPEVKEQWETFFKEKTPSFSNKVDLSLIPLYSRYNPTAYYDSSTITALFKLSDTAHNLGLSMNDYKFVVNRKSNNETEVRVLLNYDQNGQEHKGEKVYLFKGKTKINLDLVQFNSIPEPTLPIDEKEQGIFKYAMMAIGGVLATSVSSLGILEVLKILNRRKIL</sequence>
<feature type="transmembrane region" description="Helical" evidence="1">
    <location>
        <begin position="709"/>
        <end position="731"/>
    </location>
</feature>
<reference evidence="3" key="1">
    <citation type="submission" date="2016-04" db="EMBL/GenBank/DDBJ databases">
        <authorList>
            <person name="Quiroz-Castaneda R.E."/>
            <person name="Martinez-Ocampo F."/>
        </authorList>
    </citation>
    <scope>NUCLEOTIDE SEQUENCE [LARGE SCALE GENOMIC DNA]</scope>
    <source>
        <strain evidence="3">INIFAP01</strain>
    </source>
</reference>
<accession>A0A1A9QES2</accession>
<keyword evidence="1" id="KW-0812">Transmembrane</keyword>
<keyword evidence="1" id="KW-0472">Membrane</keyword>
<protein>
    <submittedName>
        <fullName evidence="2">Uncharacterized protein</fullName>
    </submittedName>
</protein>
<gene>
    <name evidence="2" type="ORF">A6V39_01990</name>
</gene>
<organism evidence="2 3">
    <name type="scientific">Candidatus Mycoplasma haematobovis</name>
    <dbReference type="NCBI Taxonomy" id="432608"/>
    <lineage>
        <taxon>Bacteria</taxon>
        <taxon>Bacillati</taxon>
        <taxon>Mycoplasmatota</taxon>
        <taxon>Mollicutes</taxon>
        <taxon>Mycoplasmataceae</taxon>
        <taxon>Mycoplasma</taxon>
    </lineage>
</organism>
<dbReference type="RefSeq" id="WP_187150047.1">
    <property type="nucleotide sequence ID" value="NZ_LWUJ01000011.1"/>
</dbReference>